<evidence type="ECO:0000313" key="3">
    <source>
        <dbReference type="Proteomes" id="UP000229981"/>
    </source>
</evidence>
<gene>
    <name evidence="2" type="ORF">COW80_01185</name>
</gene>
<evidence type="ECO:0000313" key="2">
    <source>
        <dbReference type="EMBL" id="PIP88254.1"/>
    </source>
</evidence>
<sequence length="143" mass="15493">MGKCYNRPLAGQSLVEVVIAVGAMSVLLVALLSLMSLSLRNSRLAKDRARAVASASQGVELMRAYRDSNWNEFLIKANTTNYSLPVGWVVGVGLIAVCGAADERCVQLSQVGDQVEVKVSVSWTEGSQTFSTNQVTQLSLWER</sequence>
<reference evidence="2 3" key="1">
    <citation type="submission" date="2017-09" db="EMBL/GenBank/DDBJ databases">
        <title>Depth-based differentiation of microbial function through sediment-hosted aquifers and enrichment of novel symbionts in the deep terrestrial subsurface.</title>
        <authorList>
            <person name="Probst A.J."/>
            <person name="Ladd B."/>
            <person name="Jarett J.K."/>
            <person name="Geller-Mcgrath D.E."/>
            <person name="Sieber C.M."/>
            <person name="Emerson J.B."/>
            <person name="Anantharaman K."/>
            <person name="Thomas B.C."/>
            <person name="Malmstrom R."/>
            <person name="Stieglmeier M."/>
            <person name="Klingl A."/>
            <person name="Woyke T."/>
            <person name="Ryan C.M."/>
            <person name="Banfield J.F."/>
        </authorList>
    </citation>
    <scope>NUCLEOTIDE SEQUENCE [LARGE SCALE GENOMIC DNA]</scope>
    <source>
        <strain evidence="2">CG22_combo_CG10-13_8_21_14_all_01_47_9</strain>
    </source>
</reference>
<dbReference type="AlphaFoldDB" id="A0A2H0E1E8"/>
<comment type="caution">
    <text evidence="2">The sequence shown here is derived from an EMBL/GenBank/DDBJ whole genome shotgun (WGS) entry which is preliminary data.</text>
</comment>
<dbReference type="EMBL" id="PCTU01000035">
    <property type="protein sequence ID" value="PIP88254.1"/>
    <property type="molecule type" value="Genomic_DNA"/>
</dbReference>
<name>A0A2H0E1E8_9BACT</name>
<keyword evidence="1" id="KW-0812">Transmembrane</keyword>
<proteinExistence type="predicted"/>
<evidence type="ECO:0000256" key="1">
    <source>
        <dbReference type="SAM" id="Phobius"/>
    </source>
</evidence>
<feature type="transmembrane region" description="Helical" evidence="1">
    <location>
        <begin position="17"/>
        <end position="39"/>
    </location>
</feature>
<protein>
    <submittedName>
        <fullName evidence="2">Uncharacterized protein</fullName>
    </submittedName>
</protein>
<dbReference type="Proteomes" id="UP000229981">
    <property type="component" value="Unassembled WGS sequence"/>
</dbReference>
<keyword evidence="1" id="KW-1133">Transmembrane helix</keyword>
<keyword evidence="1" id="KW-0472">Membrane</keyword>
<accession>A0A2H0E1E8</accession>
<organism evidence="2 3">
    <name type="scientific">Candidatus Beckwithbacteria bacterium CG22_combo_CG10-13_8_21_14_all_01_47_9</name>
    <dbReference type="NCBI Taxonomy" id="1974496"/>
    <lineage>
        <taxon>Bacteria</taxon>
        <taxon>Candidatus Beckwithiibacteriota</taxon>
    </lineage>
</organism>